<comment type="caution">
    <text evidence="2">The sequence shown here is derived from an EMBL/GenBank/DDBJ whole genome shotgun (WGS) entry which is preliminary data.</text>
</comment>
<proteinExistence type="predicted"/>
<gene>
    <name evidence="2" type="ORF">TraAM80_09430</name>
</gene>
<evidence type="ECO:0000313" key="2">
    <source>
        <dbReference type="EMBL" id="RNE97269.1"/>
    </source>
</evidence>
<feature type="non-terminal residue" evidence="2">
    <location>
        <position position="1"/>
    </location>
</feature>
<dbReference type="EMBL" id="MKGL01000582">
    <property type="protein sequence ID" value="RNE97269.1"/>
    <property type="molecule type" value="Genomic_DNA"/>
</dbReference>
<name>A0A3R7N6D1_TRYRA</name>
<keyword evidence="3" id="KW-1185">Reference proteome</keyword>
<dbReference type="GeneID" id="40333363"/>
<evidence type="ECO:0000256" key="1">
    <source>
        <dbReference type="SAM" id="Coils"/>
    </source>
</evidence>
<organism evidence="2 3">
    <name type="scientific">Trypanosoma rangeli</name>
    <dbReference type="NCBI Taxonomy" id="5698"/>
    <lineage>
        <taxon>Eukaryota</taxon>
        <taxon>Discoba</taxon>
        <taxon>Euglenozoa</taxon>
        <taxon>Kinetoplastea</taxon>
        <taxon>Metakinetoplastina</taxon>
        <taxon>Trypanosomatida</taxon>
        <taxon>Trypanosomatidae</taxon>
        <taxon>Trypanosoma</taxon>
        <taxon>Herpetosoma</taxon>
    </lineage>
</organism>
<accession>A0A3R7N6D1</accession>
<dbReference type="RefSeq" id="XP_029234043.1">
    <property type="nucleotide sequence ID" value="XM_029386112.1"/>
</dbReference>
<protein>
    <submittedName>
        <fullName evidence="2">Uncharacterized protein</fullName>
    </submittedName>
</protein>
<feature type="coiled-coil region" evidence="1">
    <location>
        <begin position="14"/>
        <end position="84"/>
    </location>
</feature>
<dbReference type="AlphaFoldDB" id="A0A3R7N6D1"/>
<evidence type="ECO:0000313" key="3">
    <source>
        <dbReference type="Proteomes" id="UP000283634"/>
    </source>
</evidence>
<dbReference type="OrthoDB" id="10515609at2759"/>
<keyword evidence="1" id="KW-0175">Coiled coil</keyword>
<reference evidence="2 3" key="1">
    <citation type="journal article" date="2018" name="BMC Genomics">
        <title>Genomic comparison of Trypanosoma conorhini and Trypanosoma rangeli to Trypanosoma cruzi strains of high and low virulence.</title>
        <authorList>
            <person name="Bradwell K.R."/>
            <person name="Koparde V.N."/>
            <person name="Matveyev A.V."/>
            <person name="Serrano M.G."/>
            <person name="Alves J.M."/>
            <person name="Parikh H."/>
            <person name="Huang B."/>
            <person name="Lee V."/>
            <person name="Espinosa-Alvarez O."/>
            <person name="Ortiz P.A."/>
            <person name="Costa-Martins A.G."/>
            <person name="Teixeira M.M."/>
            <person name="Buck G.A."/>
        </authorList>
    </citation>
    <scope>NUCLEOTIDE SEQUENCE [LARGE SCALE GENOMIC DNA]</scope>
    <source>
        <strain evidence="2 3">AM80</strain>
    </source>
</reference>
<dbReference type="Proteomes" id="UP000283634">
    <property type="component" value="Unassembled WGS sequence"/>
</dbReference>
<sequence length="192" mass="21840">EAADAMETMQCDAAREREEAVATLAQEVQRLKVELEGARREQEEAAGAMETMQCDAAREREEAVATLAQEVQRLKVELEGARRRRVVGGTDMVCGACVAKDARMDEWKGRVKLIIERNEEQKRLLTMQLDTSRAEAERARLEFTEAVESLRGSMVLLQSEVSRLVEERLVMAETLRQWEDFKAMIVKKIVVK</sequence>